<sequence>MKHVRSIKNTIIPACFAACAVVLPALLIRFSVIDAYTAQIITLAGINALMALSVNIVCGITGQLSLGQAGFMAIGAYSALLLTETLHLPLALSVFVSGIITAFAGFAIGFPTLKLTGDYLAIVTLGFGEIIRVVLVNFKELTGGASGKRFTDPGAVWLSLTPYGAWFFIIGTLVITIVLLHNFIRSTYGRAVLAVREDEIAASSSGIGVFRYKMTGFVISSFVAGIAGALYAPFIGFIKPDLASFNRSIDYLIFVVLGGMGSITGSVLSAFVLSYMQEFLRFLKDFRLLIYPLILIFVMLFRPQGLLGIKELSFVALWEKMCAFVCAVWIAQKERLCLMRAAKQDEADDGK</sequence>
<dbReference type="CDD" id="cd06581">
    <property type="entry name" value="TM_PBP1_LivM_like"/>
    <property type="match status" value="1"/>
</dbReference>
<dbReference type="Proteomes" id="UP000016649">
    <property type="component" value="Unassembled WGS sequence"/>
</dbReference>
<comment type="caution">
    <text evidence="7">The sequence shown here is derived from an EMBL/GenBank/DDBJ whole genome shotgun (WGS) entry which is preliminary data.</text>
</comment>
<evidence type="ECO:0000256" key="6">
    <source>
        <dbReference type="SAM" id="Phobius"/>
    </source>
</evidence>
<comment type="subcellular location">
    <subcellularLocation>
        <location evidence="1">Cell membrane</location>
        <topology evidence="1">Multi-pass membrane protein</topology>
    </subcellularLocation>
</comment>
<dbReference type="PANTHER" id="PTHR30482">
    <property type="entry name" value="HIGH-AFFINITY BRANCHED-CHAIN AMINO ACID TRANSPORT SYSTEM PERMEASE"/>
    <property type="match status" value="1"/>
</dbReference>
<feature type="transmembrane region" description="Helical" evidence="6">
    <location>
        <begin position="12"/>
        <end position="30"/>
    </location>
</feature>
<feature type="transmembrane region" description="Helical" evidence="6">
    <location>
        <begin position="64"/>
        <end position="82"/>
    </location>
</feature>
<proteinExistence type="predicted"/>
<evidence type="ECO:0000313" key="7">
    <source>
        <dbReference type="EMBL" id="ERJ91862.1"/>
    </source>
</evidence>
<protein>
    <submittedName>
        <fullName evidence="7">Branched-chain amino acid ABC transporter, permease protein</fullName>
    </submittedName>
</protein>
<feature type="transmembrane region" description="Helical" evidence="6">
    <location>
        <begin position="88"/>
        <end position="110"/>
    </location>
</feature>
<evidence type="ECO:0000256" key="5">
    <source>
        <dbReference type="ARBA" id="ARBA00023136"/>
    </source>
</evidence>
<keyword evidence="2" id="KW-1003">Cell membrane</keyword>
<name>A0ABN0NWV3_TRELE</name>
<evidence type="ECO:0000256" key="3">
    <source>
        <dbReference type="ARBA" id="ARBA00022692"/>
    </source>
</evidence>
<evidence type="ECO:0000256" key="4">
    <source>
        <dbReference type="ARBA" id="ARBA00022989"/>
    </source>
</evidence>
<dbReference type="EMBL" id="AWVH01000040">
    <property type="protein sequence ID" value="ERJ91862.1"/>
    <property type="molecule type" value="Genomic_DNA"/>
</dbReference>
<keyword evidence="3 6" id="KW-0812">Transmembrane</keyword>
<dbReference type="Pfam" id="PF02653">
    <property type="entry name" value="BPD_transp_2"/>
    <property type="match status" value="1"/>
</dbReference>
<feature type="transmembrane region" description="Helical" evidence="6">
    <location>
        <begin position="155"/>
        <end position="180"/>
    </location>
</feature>
<evidence type="ECO:0000313" key="8">
    <source>
        <dbReference type="Proteomes" id="UP000016649"/>
    </source>
</evidence>
<feature type="transmembrane region" description="Helical" evidence="6">
    <location>
        <begin position="251"/>
        <end position="276"/>
    </location>
</feature>
<evidence type="ECO:0000256" key="1">
    <source>
        <dbReference type="ARBA" id="ARBA00004651"/>
    </source>
</evidence>
<keyword evidence="4 6" id="KW-1133">Transmembrane helix</keyword>
<reference evidence="7 8" key="1">
    <citation type="submission" date="2013-08" db="EMBL/GenBank/DDBJ databases">
        <authorList>
            <person name="Weinstock G."/>
            <person name="Sodergren E."/>
            <person name="Wylie T."/>
            <person name="Fulton L."/>
            <person name="Fulton R."/>
            <person name="Fronick C."/>
            <person name="O'Laughlin M."/>
            <person name="Godfrey J."/>
            <person name="Miner T."/>
            <person name="Herter B."/>
            <person name="Appelbaum E."/>
            <person name="Cordes M."/>
            <person name="Lek S."/>
            <person name="Wollam A."/>
            <person name="Pepin K.H."/>
            <person name="Palsikar V.B."/>
            <person name="Mitreva M."/>
            <person name="Wilson R.K."/>
        </authorList>
    </citation>
    <scope>NUCLEOTIDE SEQUENCE [LARGE SCALE GENOMIC DNA]</scope>
    <source>
        <strain evidence="7 8">ATCC 700332</strain>
    </source>
</reference>
<keyword evidence="5 6" id="KW-0472">Membrane</keyword>
<evidence type="ECO:0000256" key="2">
    <source>
        <dbReference type="ARBA" id="ARBA00022475"/>
    </source>
</evidence>
<dbReference type="RefSeq" id="WP_021688084.1">
    <property type="nucleotide sequence ID" value="NZ_KI260571.1"/>
</dbReference>
<gene>
    <name evidence="7" type="ORF">HMPREF9193_01869</name>
</gene>
<accession>A0ABN0NWV3</accession>
<feature type="transmembrane region" description="Helical" evidence="6">
    <location>
        <begin position="117"/>
        <end position="135"/>
    </location>
</feature>
<organism evidence="7 8">
    <name type="scientific">Treponema lecithinolyticum ATCC 700332</name>
    <dbReference type="NCBI Taxonomy" id="1321815"/>
    <lineage>
        <taxon>Bacteria</taxon>
        <taxon>Pseudomonadati</taxon>
        <taxon>Spirochaetota</taxon>
        <taxon>Spirochaetia</taxon>
        <taxon>Spirochaetales</taxon>
        <taxon>Treponemataceae</taxon>
        <taxon>Treponema</taxon>
    </lineage>
</organism>
<dbReference type="InterPro" id="IPR001851">
    <property type="entry name" value="ABC_transp_permease"/>
</dbReference>
<feature type="transmembrane region" description="Helical" evidence="6">
    <location>
        <begin position="288"/>
        <end position="306"/>
    </location>
</feature>
<keyword evidence="8" id="KW-1185">Reference proteome</keyword>
<dbReference type="PANTHER" id="PTHR30482:SF10">
    <property type="entry name" value="HIGH-AFFINITY BRANCHED-CHAIN AMINO ACID TRANSPORT PROTEIN BRAE"/>
    <property type="match status" value="1"/>
</dbReference>
<dbReference type="InterPro" id="IPR043428">
    <property type="entry name" value="LivM-like"/>
</dbReference>
<feature type="transmembrane region" description="Helical" evidence="6">
    <location>
        <begin position="312"/>
        <end position="331"/>
    </location>
</feature>
<feature type="transmembrane region" description="Helical" evidence="6">
    <location>
        <begin position="217"/>
        <end position="239"/>
    </location>
</feature>